<protein>
    <submittedName>
        <fullName evidence="2">Uncharacterized protein</fullName>
    </submittedName>
</protein>
<dbReference type="EMBL" id="JBBPFD010000004">
    <property type="protein sequence ID" value="KAK7929573.1"/>
    <property type="molecule type" value="Genomic_DNA"/>
</dbReference>
<gene>
    <name evidence="2" type="ORF">WMY93_005968</name>
</gene>
<feature type="region of interest" description="Disordered" evidence="1">
    <location>
        <begin position="69"/>
        <end position="106"/>
    </location>
</feature>
<accession>A0AAW0PIC1</accession>
<keyword evidence="3" id="KW-1185">Reference proteome</keyword>
<reference evidence="3" key="1">
    <citation type="submission" date="2024-04" db="EMBL/GenBank/DDBJ databases">
        <title>Salinicola lusitanus LLJ914,a marine bacterium isolated from the Okinawa Trough.</title>
        <authorList>
            <person name="Li J."/>
        </authorList>
    </citation>
    <scope>NUCLEOTIDE SEQUENCE [LARGE SCALE GENOMIC DNA]</scope>
</reference>
<evidence type="ECO:0000256" key="1">
    <source>
        <dbReference type="SAM" id="MobiDB-lite"/>
    </source>
</evidence>
<proteinExistence type="predicted"/>
<sequence length="117" mass="12953">MSGGFMSGGLQHLQGSVRLVCEFQFSLLAHDWLMGEGVVVGENMRTSTLLIATLLGLLLFGSSCARAEEEAKEASEETSEESSEELVEEEEVVEEEKPKRNKTTEIEEEGMSWCCIF</sequence>
<feature type="compositionally biased region" description="Basic and acidic residues" evidence="1">
    <location>
        <begin position="95"/>
        <end position="105"/>
    </location>
</feature>
<comment type="caution">
    <text evidence="2">The sequence shown here is derived from an EMBL/GenBank/DDBJ whole genome shotgun (WGS) entry which is preliminary data.</text>
</comment>
<feature type="compositionally biased region" description="Acidic residues" evidence="1">
    <location>
        <begin position="76"/>
        <end position="94"/>
    </location>
</feature>
<organism evidence="2 3">
    <name type="scientific">Mugilogobius chulae</name>
    <name type="common">yellowstripe goby</name>
    <dbReference type="NCBI Taxonomy" id="88201"/>
    <lineage>
        <taxon>Eukaryota</taxon>
        <taxon>Metazoa</taxon>
        <taxon>Chordata</taxon>
        <taxon>Craniata</taxon>
        <taxon>Vertebrata</taxon>
        <taxon>Euteleostomi</taxon>
        <taxon>Actinopterygii</taxon>
        <taxon>Neopterygii</taxon>
        <taxon>Teleostei</taxon>
        <taxon>Neoteleostei</taxon>
        <taxon>Acanthomorphata</taxon>
        <taxon>Gobiaria</taxon>
        <taxon>Gobiiformes</taxon>
        <taxon>Gobioidei</taxon>
        <taxon>Gobiidae</taxon>
        <taxon>Gobionellinae</taxon>
        <taxon>Mugilogobius</taxon>
    </lineage>
</organism>
<evidence type="ECO:0000313" key="3">
    <source>
        <dbReference type="Proteomes" id="UP001460270"/>
    </source>
</evidence>
<name>A0AAW0PIC1_9GOBI</name>
<dbReference type="Proteomes" id="UP001460270">
    <property type="component" value="Unassembled WGS sequence"/>
</dbReference>
<dbReference type="AlphaFoldDB" id="A0AAW0PIC1"/>
<evidence type="ECO:0000313" key="2">
    <source>
        <dbReference type="EMBL" id="KAK7929573.1"/>
    </source>
</evidence>